<dbReference type="SUPFAM" id="SSF52833">
    <property type="entry name" value="Thioredoxin-like"/>
    <property type="match status" value="1"/>
</dbReference>
<dbReference type="PROSITE" id="PS00194">
    <property type="entry name" value="THIOREDOXIN_1"/>
    <property type="match status" value="1"/>
</dbReference>
<dbReference type="PROSITE" id="PS51352">
    <property type="entry name" value="THIOREDOXIN_2"/>
    <property type="match status" value="1"/>
</dbReference>
<dbReference type="KEGG" id="rlc:K227x_33700"/>
<keyword evidence="4" id="KW-0676">Redox-active center</keyword>
<reference evidence="7 8" key="1">
    <citation type="submission" date="2019-02" db="EMBL/GenBank/DDBJ databases">
        <title>Deep-cultivation of Planctomycetes and their phenomic and genomic characterization uncovers novel biology.</title>
        <authorList>
            <person name="Wiegand S."/>
            <person name="Jogler M."/>
            <person name="Boedeker C."/>
            <person name="Pinto D."/>
            <person name="Vollmers J."/>
            <person name="Rivas-Marin E."/>
            <person name="Kohn T."/>
            <person name="Peeters S.H."/>
            <person name="Heuer A."/>
            <person name="Rast P."/>
            <person name="Oberbeckmann S."/>
            <person name="Bunk B."/>
            <person name="Jeske O."/>
            <person name="Meyerdierks A."/>
            <person name="Storesund J.E."/>
            <person name="Kallscheuer N."/>
            <person name="Luecker S."/>
            <person name="Lage O.M."/>
            <person name="Pohl T."/>
            <person name="Merkel B.J."/>
            <person name="Hornburger P."/>
            <person name="Mueller R.-W."/>
            <person name="Bruemmer F."/>
            <person name="Labrenz M."/>
            <person name="Spormann A.M."/>
            <person name="Op den Camp H."/>
            <person name="Overmann J."/>
            <person name="Amann R."/>
            <person name="Jetten M.S.M."/>
            <person name="Mascher T."/>
            <person name="Medema M.H."/>
            <person name="Devos D.P."/>
            <person name="Kaster A.-K."/>
            <person name="Ovreas L."/>
            <person name="Rohde M."/>
            <person name="Galperin M.Y."/>
            <person name="Jogler C."/>
        </authorList>
    </citation>
    <scope>NUCLEOTIDE SEQUENCE [LARGE SCALE GENOMIC DNA]</scope>
    <source>
        <strain evidence="7 8">K22_7</strain>
    </source>
</reference>
<feature type="domain" description="Thioredoxin" evidence="6">
    <location>
        <begin position="50"/>
        <end position="185"/>
    </location>
</feature>
<dbReference type="GO" id="GO:0005737">
    <property type="term" value="C:cytoplasm"/>
    <property type="evidence" value="ECO:0007669"/>
    <property type="project" value="TreeGrafter"/>
</dbReference>
<evidence type="ECO:0000256" key="2">
    <source>
        <dbReference type="ARBA" id="ARBA00022982"/>
    </source>
</evidence>
<keyword evidence="3" id="KW-1015">Disulfide bond</keyword>
<feature type="compositionally biased region" description="Polar residues" evidence="5">
    <location>
        <begin position="62"/>
        <end position="75"/>
    </location>
</feature>
<name>A0A517NCW8_9BACT</name>
<dbReference type="Pfam" id="PF00085">
    <property type="entry name" value="Thioredoxin"/>
    <property type="match status" value="1"/>
</dbReference>
<dbReference type="Proteomes" id="UP000318538">
    <property type="component" value="Chromosome"/>
</dbReference>
<dbReference type="PROSITE" id="PS51257">
    <property type="entry name" value="PROKAR_LIPOPROTEIN"/>
    <property type="match status" value="1"/>
</dbReference>
<keyword evidence="1" id="KW-0813">Transport</keyword>
<dbReference type="OrthoDB" id="7629852at2"/>
<dbReference type="Gene3D" id="3.40.30.10">
    <property type="entry name" value="Glutaredoxin"/>
    <property type="match status" value="1"/>
</dbReference>
<protein>
    <submittedName>
        <fullName evidence="7">Thioredoxin C-1</fullName>
    </submittedName>
</protein>
<evidence type="ECO:0000256" key="4">
    <source>
        <dbReference type="ARBA" id="ARBA00023284"/>
    </source>
</evidence>
<dbReference type="PANTHER" id="PTHR45663:SF11">
    <property type="entry name" value="GEO12009P1"/>
    <property type="match status" value="1"/>
</dbReference>
<evidence type="ECO:0000313" key="8">
    <source>
        <dbReference type="Proteomes" id="UP000318538"/>
    </source>
</evidence>
<evidence type="ECO:0000256" key="1">
    <source>
        <dbReference type="ARBA" id="ARBA00022448"/>
    </source>
</evidence>
<dbReference type="PANTHER" id="PTHR45663">
    <property type="entry name" value="GEO12009P1"/>
    <property type="match status" value="1"/>
</dbReference>
<proteinExistence type="predicted"/>
<evidence type="ECO:0000259" key="6">
    <source>
        <dbReference type="PROSITE" id="PS51352"/>
    </source>
</evidence>
<feature type="region of interest" description="Disordered" evidence="5">
    <location>
        <begin position="53"/>
        <end position="75"/>
    </location>
</feature>
<dbReference type="InterPro" id="IPR036249">
    <property type="entry name" value="Thioredoxin-like_sf"/>
</dbReference>
<dbReference type="PRINTS" id="PR00421">
    <property type="entry name" value="THIOREDOXIN"/>
</dbReference>
<dbReference type="EMBL" id="CP036525">
    <property type="protein sequence ID" value="QDT04972.1"/>
    <property type="molecule type" value="Genomic_DNA"/>
</dbReference>
<organism evidence="7 8">
    <name type="scientific">Rubripirellula lacrimiformis</name>
    <dbReference type="NCBI Taxonomy" id="1930273"/>
    <lineage>
        <taxon>Bacteria</taxon>
        <taxon>Pseudomonadati</taxon>
        <taxon>Planctomycetota</taxon>
        <taxon>Planctomycetia</taxon>
        <taxon>Pirellulales</taxon>
        <taxon>Pirellulaceae</taxon>
        <taxon>Rubripirellula</taxon>
    </lineage>
</organism>
<keyword evidence="2" id="KW-0249">Electron transport</keyword>
<dbReference type="InterPro" id="IPR013766">
    <property type="entry name" value="Thioredoxin_domain"/>
</dbReference>
<dbReference type="GO" id="GO:0015035">
    <property type="term" value="F:protein-disulfide reductase activity"/>
    <property type="evidence" value="ECO:0007669"/>
    <property type="project" value="TreeGrafter"/>
</dbReference>
<evidence type="ECO:0000313" key="7">
    <source>
        <dbReference type="EMBL" id="QDT04972.1"/>
    </source>
</evidence>
<sequence length="185" mass="19787">MKINSLVLFIGILTTVATFVGCTDARLAAFRSPPSEDFSTPIVSQEVSVETVSQPQPLPVAGSSTGDTLVTTSSAQRPVRPSLITLSAGDDLAAKVNAAGGPVLLDFYADWCGPCQHQGQILHEVEETAARRGALMIKINIDDHPEIARDLNVEGIPTLILVKDGKIEKRQSGVADKDRLLSWLQ</sequence>
<dbReference type="CDD" id="cd02947">
    <property type="entry name" value="TRX_family"/>
    <property type="match status" value="1"/>
</dbReference>
<evidence type="ECO:0000256" key="5">
    <source>
        <dbReference type="SAM" id="MobiDB-lite"/>
    </source>
</evidence>
<dbReference type="RefSeq" id="WP_145170830.1">
    <property type="nucleotide sequence ID" value="NZ_CP036525.1"/>
</dbReference>
<evidence type="ECO:0000256" key="3">
    <source>
        <dbReference type="ARBA" id="ARBA00023157"/>
    </source>
</evidence>
<dbReference type="AlphaFoldDB" id="A0A517NCW8"/>
<accession>A0A517NCW8</accession>
<keyword evidence="8" id="KW-1185">Reference proteome</keyword>
<gene>
    <name evidence="7" type="ORF">K227x_33700</name>
</gene>
<dbReference type="InterPro" id="IPR017937">
    <property type="entry name" value="Thioredoxin_CS"/>
</dbReference>